<organism evidence="3 4">
    <name type="scientific">Cupriavidus yeoncheonensis</name>
    <dbReference type="NCBI Taxonomy" id="1462994"/>
    <lineage>
        <taxon>Bacteria</taxon>
        <taxon>Pseudomonadati</taxon>
        <taxon>Pseudomonadota</taxon>
        <taxon>Betaproteobacteria</taxon>
        <taxon>Burkholderiales</taxon>
        <taxon>Burkholderiaceae</taxon>
        <taxon>Cupriavidus</taxon>
    </lineage>
</organism>
<feature type="signal peptide" evidence="2">
    <location>
        <begin position="1"/>
        <end position="29"/>
    </location>
</feature>
<evidence type="ECO:0000313" key="3">
    <source>
        <dbReference type="EMBL" id="CAG2134594.1"/>
    </source>
</evidence>
<dbReference type="AlphaFoldDB" id="A0A916IRD7"/>
<dbReference type="PANTHER" id="PTHR42928:SF5">
    <property type="entry name" value="BLR1237 PROTEIN"/>
    <property type="match status" value="1"/>
</dbReference>
<dbReference type="SUPFAM" id="SSF53850">
    <property type="entry name" value="Periplasmic binding protein-like II"/>
    <property type="match status" value="1"/>
</dbReference>
<protein>
    <recommendedName>
        <fullName evidence="5">Tripartite tricarboxylate transporter substrate binding protein</fullName>
    </recommendedName>
</protein>
<dbReference type="InterPro" id="IPR042100">
    <property type="entry name" value="Bug_dom1"/>
</dbReference>
<proteinExistence type="inferred from homology"/>
<reference evidence="3" key="1">
    <citation type="submission" date="2021-03" db="EMBL/GenBank/DDBJ databases">
        <authorList>
            <person name="Peeters C."/>
        </authorList>
    </citation>
    <scope>NUCLEOTIDE SEQUENCE</scope>
    <source>
        <strain evidence="3">LMG 31506</strain>
    </source>
</reference>
<comment type="caution">
    <text evidence="3">The sequence shown here is derived from an EMBL/GenBank/DDBJ whole genome shotgun (WGS) entry which is preliminary data.</text>
</comment>
<dbReference type="InterPro" id="IPR005064">
    <property type="entry name" value="BUG"/>
</dbReference>
<dbReference type="Proteomes" id="UP000672934">
    <property type="component" value="Unassembled WGS sequence"/>
</dbReference>
<dbReference type="CDD" id="cd07012">
    <property type="entry name" value="PBP2_Bug_TTT"/>
    <property type="match status" value="1"/>
</dbReference>
<comment type="similarity">
    <text evidence="1">Belongs to the UPF0065 (bug) family.</text>
</comment>
<evidence type="ECO:0000313" key="4">
    <source>
        <dbReference type="Proteomes" id="UP000672934"/>
    </source>
</evidence>
<dbReference type="RefSeq" id="WP_211946395.1">
    <property type="nucleotide sequence ID" value="NZ_CAJPUY010000004.1"/>
</dbReference>
<gene>
    <name evidence="3" type="ORF">LMG31506_01410</name>
</gene>
<name>A0A916IRD7_9BURK</name>
<dbReference type="Gene3D" id="3.40.190.10">
    <property type="entry name" value="Periplasmic binding protein-like II"/>
    <property type="match status" value="1"/>
</dbReference>
<evidence type="ECO:0000256" key="2">
    <source>
        <dbReference type="SAM" id="SignalP"/>
    </source>
</evidence>
<keyword evidence="2" id="KW-0732">Signal</keyword>
<evidence type="ECO:0000256" key="1">
    <source>
        <dbReference type="ARBA" id="ARBA00006987"/>
    </source>
</evidence>
<dbReference type="PANTHER" id="PTHR42928">
    <property type="entry name" value="TRICARBOXYLATE-BINDING PROTEIN"/>
    <property type="match status" value="1"/>
</dbReference>
<feature type="chain" id="PRO_5036858883" description="Tripartite tricarboxylate transporter substrate binding protein" evidence="2">
    <location>
        <begin position="30"/>
        <end position="332"/>
    </location>
</feature>
<keyword evidence="4" id="KW-1185">Reference proteome</keyword>
<dbReference type="EMBL" id="CAJPUY010000004">
    <property type="protein sequence ID" value="CAG2134594.1"/>
    <property type="molecule type" value="Genomic_DNA"/>
</dbReference>
<evidence type="ECO:0008006" key="5">
    <source>
        <dbReference type="Google" id="ProtNLM"/>
    </source>
</evidence>
<dbReference type="PIRSF" id="PIRSF017082">
    <property type="entry name" value="YflP"/>
    <property type="match status" value="1"/>
</dbReference>
<dbReference type="Gene3D" id="3.40.190.150">
    <property type="entry name" value="Bordetella uptake gene, domain 1"/>
    <property type="match status" value="1"/>
</dbReference>
<accession>A0A916IRD7</accession>
<sequence>MALRIKKLVAATLGSAALLALWASGPVQAEEAAWPARPIQMIVASSAGSGTDALARVMAQRLTVALKQPVVIENRPGGSGVIGTNAVVKAPADGYTILYTTASNQVVAPAVLKTIPYDPKKSLVPIAETAEGGVVLLVSNDLPVRNLPELIQLVKANPDKYSYASWSTGSSGQLMMEWLKKQTDMKTDHVAYRTSNQLLTDLASGVVKIGWTDPAAPVPFLRSGKVRAIAVAGNVRAPQLPDVKTMGEQGYKFDAVGWFGMFAPAGTNPAIVKRLADEVNKVQASPELATMMKNMNFGPPPLKTTAQFAETVSRDLQLWGKIAADAKIRLDE</sequence>
<dbReference type="Pfam" id="PF03401">
    <property type="entry name" value="TctC"/>
    <property type="match status" value="1"/>
</dbReference>